<sequence length="41" mass="4513">MKHLIGFAAEIPADKREEMSAPVQPRQCALVKSVVSVFSNK</sequence>
<gene>
    <name evidence="1" type="ORF">SAMEA3545359_02839</name>
</gene>
<protein>
    <submittedName>
        <fullName evidence="1">Uncharacterized protein</fullName>
    </submittedName>
</protein>
<proteinExistence type="predicted"/>
<dbReference type="EMBL" id="FMHG01000006">
    <property type="protein sequence ID" value="SCJ91490.1"/>
    <property type="molecule type" value="Genomic_DNA"/>
</dbReference>
<dbReference type="AlphaFoldDB" id="A0A1C6KB40"/>
<accession>A0A1C6KB40</accession>
<reference evidence="1" key="1">
    <citation type="submission" date="2015-09" db="EMBL/GenBank/DDBJ databases">
        <authorList>
            <consortium name="Pathogen Informatics"/>
        </authorList>
    </citation>
    <scope>NUCLEOTIDE SEQUENCE</scope>
    <source>
        <strain evidence="1">2789STDY5834896</strain>
    </source>
</reference>
<name>A0A1C6KB40_9FIRM</name>
<organism evidence="1">
    <name type="scientific">uncultured Anaerotruncus sp</name>
    <dbReference type="NCBI Taxonomy" id="905011"/>
    <lineage>
        <taxon>Bacteria</taxon>
        <taxon>Bacillati</taxon>
        <taxon>Bacillota</taxon>
        <taxon>Clostridia</taxon>
        <taxon>Eubacteriales</taxon>
        <taxon>Oscillospiraceae</taxon>
        <taxon>Anaerotruncus</taxon>
        <taxon>environmental samples</taxon>
    </lineage>
</organism>
<evidence type="ECO:0000313" key="1">
    <source>
        <dbReference type="EMBL" id="SCJ91490.1"/>
    </source>
</evidence>